<feature type="region of interest" description="Disordered" evidence="1">
    <location>
        <begin position="90"/>
        <end position="126"/>
    </location>
</feature>
<reference evidence="2" key="1">
    <citation type="submission" date="2021-03" db="EMBL/GenBank/DDBJ databases">
        <title>Chromosome level genome of the anhydrobiotic midge Polypedilum vanderplanki.</title>
        <authorList>
            <person name="Yoshida Y."/>
            <person name="Kikawada T."/>
            <person name="Gusev O."/>
        </authorList>
    </citation>
    <scope>NUCLEOTIDE SEQUENCE</scope>
    <source>
        <strain evidence="2">NIAS01</strain>
        <tissue evidence="2">Whole body or cell culture</tissue>
    </source>
</reference>
<evidence type="ECO:0000313" key="3">
    <source>
        <dbReference type="Proteomes" id="UP001107558"/>
    </source>
</evidence>
<dbReference type="EMBL" id="JADBJN010000003">
    <property type="protein sequence ID" value="KAG5673050.1"/>
    <property type="molecule type" value="Genomic_DNA"/>
</dbReference>
<dbReference type="Proteomes" id="UP001107558">
    <property type="component" value="Chromosome 3"/>
</dbReference>
<evidence type="ECO:0000256" key="1">
    <source>
        <dbReference type="SAM" id="MobiDB-lite"/>
    </source>
</evidence>
<feature type="compositionally biased region" description="Low complexity" evidence="1">
    <location>
        <begin position="106"/>
        <end position="125"/>
    </location>
</feature>
<proteinExistence type="predicted"/>
<organism evidence="2 3">
    <name type="scientific">Polypedilum vanderplanki</name>
    <name type="common">Sleeping chironomid midge</name>
    <dbReference type="NCBI Taxonomy" id="319348"/>
    <lineage>
        <taxon>Eukaryota</taxon>
        <taxon>Metazoa</taxon>
        <taxon>Ecdysozoa</taxon>
        <taxon>Arthropoda</taxon>
        <taxon>Hexapoda</taxon>
        <taxon>Insecta</taxon>
        <taxon>Pterygota</taxon>
        <taxon>Neoptera</taxon>
        <taxon>Endopterygota</taxon>
        <taxon>Diptera</taxon>
        <taxon>Nematocera</taxon>
        <taxon>Chironomoidea</taxon>
        <taxon>Chironomidae</taxon>
        <taxon>Chironominae</taxon>
        <taxon>Polypedilum</taxon>
        <taxon>Polypedilum</taxon>
    </lineage>
</organism>
<sequence>MDAKRIRLSENISFPQMNQFAQYHSNLEYKIWQNMTMAEACDDNYINTLLENTREIIAIQQRDQINEQHNRLENEAINVAIFSYGLKKSSYSDEDDDDVENQQLPTTSNNNSPSTSSSDGSSSSSLEDFAINSAIKSFGLQKSKKDDGT</sequence>
<keyword evidence="3" id="KW-1185">Reference proteome</keyword>
<evidence type="ECO:0000313" key="2">
    <source>
        <dbReference type="EMBL" id="KAG5673050.1"/>
    </source>
</evidence>
<gene>
    <name evidence="2" type="ORF">PVAND_003127</name>
</gene>
<accession>A0A9J6BTI8</accession>
<dbReference type="OrthoDB" id="10530351at2759"/>
<comment type="caution">
    <text evidence="2">The sequence shown here is derived from an EMBL/GenBank/DDBJ whole genome shotgun (WGS) entry which is preliminary data.</text>
</comment>
<name>A0A9J6BTI8_POLVA</name>
<protein>
    <submittedName>
        <fullName evidence="2">Uncharacterized protein</fullName>
    </submittedName>
</protein>
<dbReference type="AlphaFoldDB" id="A0A9J6BTI8"/>